<dbReference type="Proteomes" id="UP000621436">
    <property type="component" value="Unassembled WGS sequence"/>
</dbReference>
<dbReference type="RefSeq" id="WP_345790946.1">
    <property type="nucleotide sequence ID" value="NZ_JADPIE010000002.1"/>
</dbReference>
<feature type="repeat" description="ANK" evidence="1">
    <location>
        <begin position="7"/>
        <end position="40"/>
    </location>
</feature>
<dbReference type="InterPro" id="IPR002110">
    <property type="entry name" value="Ankyrin_rpt"/>
</dbReference>
<sequence length="73" mass="8253">MDAQNINDKTPLIFSARYNDSPEIINTLLDFGADPTIQDRDGMMALDYAEENPDLVETEAYDRLLEETEAAKN</sequence>
<keyword evidence="1" id="KW-0040">ANK repeat</keyword>
<organism evidence="2 3">
    <name type="scientific">Halonatronomonas betaini</name>
    <dbReference type="NCBI Taxonomy" id="2778430"/>
    <lineage>
        <taxon>Bacteria</taxon>
        <taxon>Bacillati</taxon>
        <taxon>Bacillota</taxon>
        <taxon>Clostridia</taxon>
        <taxon>Halanaerobiales</taxon>
        <taxon>Halarsenatibacteraceae</taxon>
        <taxon>Halonatronomonas</taxon>
    </lineage>
</organism>
<dbReference type="Pfam" id="PF13857">
    <property type="entry name" value="Ank_5"/>
    <property type="match status" value="1"/>
</dbReference>
<keyword evidence="3" id="KW-1185">Reference proteome</keyword>
<dbReference type="PROSITE" id="PS50297">
    <property type="entry name" value="ANK_REP_REGION"/>
    <property type="match status" value="1"/>
</dbReference>
<dbReference type="EMBL" id="JADPIE010000002">
    <property type="protein sequence ID" value="MBF8436132.1"/>
    <property type="molecule type" value="Genomic_DNA"/>
</dbReference>
<dbReference type="PROSITE" id="PS50088">
    <property type="entry name" value="ANK_REPEAT"/>
    <property type="match status" value="1"/>
</dbReference>
<name>A0A931ANT1_9FIRM</name>
<evidence type="ECO:0000256" key="1">
    <source>
        <dbReference type="PROSITE-ProRule" id="PRU00023"/>
    </source>
</evidence>
<evidence type="ECO:0008006" key="4">
    <source>
        <dbReference type="Google" id="ProtNLM"/>
    </source>
</evidence>
<evidence type="ECO:0000313" key="2">
    <source>
        <dbReference type="EMBL" id="MBF8436132.1"/>
    </source>
</evidence>
<proteinExistence type="predicted"/>
<dbReference type="InterPro" id="IPR036770">
    <property type="entry name" value="Ankyrin_rpt-contain_sf"/>
</dbReference>
<reference evidence="2" key="1">
    <citation type="submission" date="2020-11" db="EMBL/GenBank/DDBJ databases">
        <title>Halonatronomonas betainensis gen. nov., sp. nov. a novel haloalkaliphilic representative of the family Halanaerobiacae capable of betaine degradation.</title>
        <authorList>
            <person name="Boltyanskaya Y."/>
            <person name="Kevbrin V."/>
            <person name="Detkova E."/>
            <person name="Grouzdev D.S."/>
            <person name="Koziaeva V."/>
            <person name="Zhilina T."/>
        </authorList>
    </citation>
    <scope>NUCLEOTIDE SEQUENCE</scope>
    <source>
        <strain evidence="2">Z-7014</strain>
    </source>
</reference>
<dbReference type="SUPFAM" id="SSF48403">
    <property type="entry name" value="Ankyrin repeat"/>
    <property type="match status" value="1"/>
</dbReference>
<accession>A0A931ANT1</accession>
<protein>
    <recommendedName>
        <fullName evidence="4">Ankyrin repeat domain-containing protein</fullName>
    </recommendedName>
</protein>
<dbReference type="Gene3D" id="1.25.40.20">
    <property type="entry name" value="Ankyrin repeat-containing domain"/>
    <property type="match status" value="1"/>
</dbReference>
<dbReference type="AlphaFoldDB" id="A0A931ANT1"/>
<evidence type="ECO:0000313" key="3">
    <source>
        <dbReference type="Proteomes" id="UP000621436"/>
    </source>
</evidence>
<gene>
    <name evidence="2" type="ORF">I0Q91_03495</name>
</gene>
<comment type="caution">
    <text evidence="2">The sequence shown here is derived from an EMBL/GenBank/DDBJ whole genome shotgun (WGS) entry which is preliminary data.</text>
</comment>